<feature type="compositionally biased region" description="Low complexity" evidence="10">
    <location>
        <begin position="93"/>
        <end position="113"/>
    </location>
</feature>
<keyword evidence="7" id="KW-0862">Zinc</keyword>
<gene>
    <name evidence="13" type="ORF">VaNZ11_010519</name>
</gene>
<evidence type="ECO:0000256" key="10">
    <source>
        <dbReference type="SAM" id="MobiDB-lite"/>
    </source>
</evidence>
<evidence type="ECO:0000256" key="1">
    <source>
        <dbReference type="ARBA" id="ARBA00004141"/>
    </source>
</evidence>
<protein>
    <recommendedName>
        <fullName evidence="12">RING-CH-type domain-containing protein</fullName>
    </recommendedName>
</protein>
<keyword evidence="9 11" id="KW-0472">Membrane</keyword>
<dbReference type="InterPro" id="IPR013083">
    <property type="entry name" value="Znf_RING/FYVE/PHD"/>
</dbReference>
<evidence type="ECO:0000256" key="9">
    <source>
        <dbReference type="ARBA" id="ARBA00023136"/>
    </source>
</evidence>
<dbReference type="SUPFAM" id="SSF57850">
    <property type="entry name" value="RING/U-box"/>
    <property type="match status" value="1"/>
</dbReference>
<reference evidence="13 14" key="1">
    <citation type="journal article" date="2023" name="IScience">
        <title>Expanded male sex-determining region conserved during the evolution of homothallism in the green alga Volvox.</title>
        <authorList>
            <person name="Yamamoto K."/>
            <person name="Matsuzaki R."/>
            <person name="Mahakham W."/>
            <person name="Heman W."/>
            <person name="Sekimoto H."/>
            <person name="Kawachi M."/>
            <person name="Minakuchi Y."/>
            <person name="Toyoda A."/>
            <person name="Nozaki H."/>
        </authorList>
    </citation>
    <scope>NUCLEOTIDE SEQUENCE [LARGE SCALE GENOMIC DNA]</scope>
    <source>
        <strain evidence="13 14">NIES-4468</strain>
    </source>
</reference>
<keyword evidence="5" id="KW-0863">Zinc-finger</keyword>
<organism evidence="13 14">
    <name type="scientific">Volvox africanus</name>
    <dbReference type="NCBI Taxonomy" id="51714"/>
    <lineage>
        <taxon>Eukaryota</taxon>
        <taxon>Viridiplantae</taxon>
        <taxon>Chlorophyta</taxon>
        <taxon>core chlorophytes</taxon>
        <taxon>Chlorophyceae</taxon>
        <taxon>CS clade</taxon>
        <taxon>Chlamydomonadales</taxon>
        <taxon>Volvocaceae</taxon>
        <taxon>Volvox</taxon>
    </lineage>
</organism>
<dbReference type="PANTHER" id="PTHR46065:SF3">
    <property type="entry name" value="FI20425P1"/>
    <property type="match status" value="1"/>
</dbReference>
<feature type="domain" description="RING-CH-type" evidence="12">
    <location>
        <begin position="181"/>
        <end position="241"/>
    </location>
</feature>
<dbReference type="Proteomes" id="UP001165090">
    <property type="component" value="Unassembled WGS sequence"/>
</dbReference>
<dbReference type="EMBL" id="BSDZ01000035">
    <property type="protein sequence ID" value="GLI66598.1"/>
    <property type="molecule type" value="Genomic_DNA"/>
</dbReference>
<name>A0ABQ5SAV3_9CHLO</name>
<evidence type="ECO:0000256" key="5">
    <source>
        <dbReference type="ARBA" id="ARBA00022771"/>
    </source>
</evidence>
<evidence type="ECO:0000259" key="12">
    <source>
        <dbReference type="PROSITE" id="PS51292"/>
    </source>
</evidence>
<feature type="region of interest" description="Disordered" evidence="10">
    <location>
        <begin position="88"/>
        <end position="114"/>
    </location>
</feature>
<evidence type="ECO:0000256" key="6">
    <source>
        <dbReference type="ARBA" id="ARBA00022786"/>
    </source>
</evidence>
<evidence type="ECO:0000313" key="14">
    <source>
        <dbReference type="Proteomes" id="UP001165090"/>
    </source>
</evidence>
<accession>A0ABQ5SAV3</accession>
<dbReference type="SMART" id="SM00744">
    <property type="entry name" value="RINGv"/>
    <property type="match status" value="1"/>
</dbReference>
<evidence type="ECO:0000256" key="2">
    <source>
        <dbReference type="ARBA" id="ARBA00022679"/>
    </source>
</evidence>
<dbReference type="PANTHER" id="PTHR46065">
    <property type="entry name" value="E3 UBIQUITIN-PROTEIN LIGASE MARCH 2/3 FAMILY MEMBER"/>
    <property type="match status" value="1"/>
</dbReference>
<keyword evidence="3 11" id="KW-0812">Transmembrane</keyword>
<keyword evidence="2" id="KW-0808">Transferase</keyword>
<evidence type="ECO:0000256" key="3">
    <source>
        <dbReference type="ARBA" id="ARBA00022692"/>
    </source>
</evidence>
<sequence>MPVQRKEESHRDAFLRNSFEGSFCAGPSPHPSMVQPPCHLSRLANAEAPLPNTVSSGQFSRFGSDAMVNYPEIFPDAITEEGTSRRFSANLQPSSSYPVATAAAPAPSPARLSTRQLVSVHPLSPESQAAPSSIADVSSSVVEYPSPKLSGQGGPALGTVTENPCARSPRGLQLPCEDSGALGSFAPECRICLLSEPLADLVAPCHCTGSMGYAHMGCLKTWVIEKRSVHCELCGAMYKEPYGSELAASIPPAQPPPPMTAVRRIITPDGQPIIIMPVGMSLGPAPMGPLLEHHPQGPHAGGATLVAGVSDPRDLEPQPLCEWRNMWSYGLILILLLFAIIYVTVIAKRSNKEPWMLTLWRVLLVVLPIYLVLRIAFDLYRHRLAQQLAAANLQAMAIANLQANAAADAAAAPGRNGAQHREVIITRSGNQLLVVQRTVP</sequence>
<keyword evidence="14" id="KW-1185">Reference proteome</keyword>
<dbReference type="InterPro" id="IPR011016">
    <property type="entry name" value="Znf_RING-CH"/>
</dbReference>
<feature type="transmembrane region" description="Helical" evidence="11">
    <location>
        <begin position="359"/>
        <end position="377"/>
    </location>
</feature>
<proteinExistence type="predicted"/>
<evidence type="ECO:0000256" key="4">
    <source>
        <dbReference type="ARBA" id="ARBA00022723"/>
    </source>
</evidence>
<keyword evidence="6" id="KW-0833">Ubl conjugation pathway</keyword>
<dbReference type="Gene3D" id="3.30.40.10">
    <property type="entry name" value="Zinc/RING finger domain, C3HC4 (zinc finger)"/>
    <property type="match status" value="1"/>
</dbReference>
<comment type="caution">
    <text evidence="13">The sequence shown here is derived from an EMBL/GenBank/DDBJ whole genome shotgun (WGS) entry which is preliminary data.</text>
</comment>
<evidence type="ECO:0000256" key="8">
    <source>
        <dbReference type="ARBA" id="ARBA00022989"/>
    </source>
</evidence>
<feature type="transmembrane region" description="Helical" evidence="11">
    <location>
        <begin position="326"/>
        <end position="347"/>
    </location>
</feature>
<dbReference type="Pfam" id="PF12906">
    <property type="entry name" value="RINGv"/>
    <property type="match status" value="1"/>
</dbReference>
<keyword evidence="4" id="KW-0479">Metal-binding</keyword>
<evidence type="ECO:0000256" key="7">
    <source>
        <dbReference type="ARBA" id="ARBA00022833"/>
    </source>
</evidence>
<evidence type="ECO:0000256" key="11">
    <source>
        <dbReference type="SAM" id="Phobius"/>
    </source>
</evidence>
<dbReference type="PROSITE" id="PS51292">
    <property type="entry name" value="ZF_RING_CH"/>
    <property type="match status" value="1"/>
</dbReference>
<comment type="subcellular location">
    <subcellularLocation>
        <location evidence="1">Membrane</location>
        <topology evidence="1">Multi-pass membrane protein</topology>
    </subcellularLocation>
</comment>
<evidence type="ECO:0000313" key="13">
    <source>
        <dbReference type="EMBL" id="GLI66598.1"/>
    </source>
</evidence>
<keyword evidence="8 11" id="KW-1133">Transmembrane helix</keyword>
<dbReference type="CDD" id="cd16495">
    <property type="entry name" value="RING_CH-C4HC3_MARCH"/>
    <property type="match status" value="1"/>
</dbReference>